<reference evidence="4 5" key="1">
    <citation type="submission" date="2015-07" db="EMBL/GenBank/DDBJ databases">
        <title>Complete genome sequence of Mycobacterium goodii X7B, a facultative thermophilic biodesulfurizing bacterium.</title>
        <authorList>
            <person name="Yu B."/>
            <person name="Li F."/>
            <person name="Xu P."/>
        </authorList>
    </citation>
    <scope>NUCLEOTIDE SEQUENCE [LARGE SCALE GENOMIC DNA]</scope>
    <source>
        <strain evidence="4 5">X7B</strain>
    </source>
</reference>
<dbReference type="PROSITE" id="PS50977">
    <property type="entry name" value="HTH_TETR_2"/>
    <property type="match status" value="1"/>
</dbReference>
<dbReference type="InterPro" id="IPR023772">
    <property type="entry name" value="DNA-bd_HTH_TetR-type_CS"/>
</dbReference>
<dbReference type="PRINTS" id="PR00455">
    <property type="entry name" value="HTHTETR"/>
</dbReference>
<dbReference type="PANTHER" id="PTHR30055:SF226">
    <property type="entry name" value="HTH-TYPE TRANSCRIPTIONAL REGULATOR PKSA"/>
    <property type="match status" value="1"/>
</dbReference>
<dbReference type="InterPro" id="IPR041669">
    <property type="entry name" value="TetR_C_15"/>
</dbReference>
<dbReference type="Pfam" id="PF00440">
    <property type="entry name" value="TetR_N"/>
    <property type="match status" value="1"/>
</dbReference>
<dbReference type="PATRIC" id="fig|134601.6.peg.1023"/>
<dbReference type="PANTHER" id="PTHR30055">
    <property type="entry name" value="HTH-TYPE TRANSCRIPTIONAL REGULATOR RUTR"/>
    <property type="match status" value="1"/>
</dbReference>
<proteinExistence type="predicted"/>
<dbReference type="KEGG" id="mgo:AFA91_04940"/>
<sequence length="205" mass="23037">MVVAMNDAPRKQPRQRRSMETVEVVLEAAAQVFNREGLAATTNRIAERAGVSVGSIYQYFPNKYALLNALAQRHVKQASERLELVFAELRCQPTAFDQTMRSILEAVVDLHHDRPGLHRLLHRVAVPRDDQLAAMQQFENRLAEEVAFHLERCGRADGPDDALATANTVVHAVDAHLHRVLARRAVTRQAATDELADLVERLLRP</sequence>
<protein>
    <submittedName>
        <fullName evidence="4">TetR family transcriptional regulator</fullName>
    </submittedName>
</protein>
<dbReference type="OrthoDB" id="5242390at2"/>
<dbReference type="InterPro" id="IPR009057">
    <property type="entry name" value="Homeodomain-like_sf"/>
</dbReference>
<dbReference type="Gene3D" id="1.10.357.10">
    <property type="entry name" value="Tetracycline Repressor, domain 2"/>
    <property type="match status" value="1"/>
</dbReference>
<dbReference type="Proteomes" id="UP000062255">
    <property type="component" value="Chromosome"/>
</dbReference>
<evidence type="ECO:0000313" key="4">
    <source>
        <dbReference type="EMBL" id="AKS36089.1"/>
    </source>
</evidence>
<gene>
    <name evidence="4" type="ORF">AFA91_04940</name>
</gene>
<dbReference type="PROSITE" id="PS01081">
    <property type="entry name" value="HTH_TETR_1"/>
    <property type="match status" value="1"/>
</dbReference>
<evidence type="ECO:0000256" key="1">
    <source>
        <dbReference type="ARBA" id="ARBA00023125"/>
    </source>
</evidence>
<accession>A0A0K0XF98</accession>
<dbReference type="AlphaFoldDB" id="A0A0K0XF98"/>
<dbReference type="InterPro" id="IPR050109">
    <property type="entry name" value="HTH-type_TetR-like_transc_reg"/>
</dbReference>
<dbReference type="EMBL" id="CP012150">
    <property type="protein sequence ID" value="AKS36089.1"/>
    <property type="molecule type" value="Genomic_DNA"/>
</dbReference>
<dbReference type="SUPFAM" id="SSF46689">
    <property type="entry name" value="Homeodomain-like"/>
    <property type="match status" value="1"/>
</dbReference>
<dbReference type="GO" id="GO:0000976">
    <property type="term" value="F:transcription cis-regulatory region binding"/>
    <property type="evidence" value="ECO:0007669"/>
    <property type="project" value="TreeGrafter"/>
</dbReference>
<feature type="DNA-binding region" description="H-T-H motif" evidence="2">
    <location>
        <begin position="41"/>
        <end position="60"/>
    </location>
</feature>
<dbReference type="Pfam" id="PF17918">
    <property type="entry name" value="TetR_C_15"/>
    <property type="match status" value="1"/>
</dbReference>
<organism evidence="4 5">
    <name type="scientific">Mycolicibacterium goodii</name>
    <name type="common">Mycobacterium goodii</name>
    <dbReference type="NCBI Taxonomy" id="134601"/>
    <lineage>
        <taxon>Bacteria</taxon>
        <taxon>Bacillati</taxon>
        <taxon>Actinomycetota</taxon>
        <taxon>Actinomycetes</taxon>
        <taxon>Mycobacteriales</taxon>
        <taxon>Mycobacteriaceae</taxon>
        <taxon>Mycolicibacterium</taxon>
    </lineage>
</organism>
<evidence type="ECO:0000259" key="3">
    <source>
        <dbReference type="PROSITE" id="PS50977"/>
    </source>
</evidence>
<keyword evidence="1 2" id="KW-0238">DNA-binding</keyword>
<dbReference type="STRING" id="134601.AFA91_04940"/>
<dbReference type="GO" id="GO:0003700">
    <property type="term" value="F:DNA-binding transcription factor activity"/>
    <property type="evidence" value="ECO:0007669"/>
    <property type="project" value="TreeGrafter"/>
</dbReference>
<evidence type="ECO:0000256" key="2">
    <source>
        <dbReference type="PROSITE-ProRule" id="PRU00335"/>
    </source>
</evidence>
<name>A0A0K0XF98_MYCGD</name>
<evidence type="ECO:0000313" key="5">
    <source>
        <dbReference type="Proteomes" id="UP000062255"/>
    </source>
</evidence>
<dbReference type="InterPro" id="IPR001647">
    <property type="entry name" value="HTH_TetR"/>
</dbReference>
<feature type="domain" description="HTH tetR-type" evidence="3">
    <location>
        <begin position="19"/>
        <end position="78"/>
    </location>
</feature>